<dbReference type="SUPFAM" id="SSF53850">
    <property type="entry name" value="Periplasmic binding protein-like II"/>
    <property type="match status" value="1"/>
</dbReference>
<evidence type="ECO:0000256" key="5">
    <source>
        <dbReference type="ARBA" id="ARBA00023163"/>
    </source>
</evidence>
<dbReference type="SUPFAM" id="SSF46785">
    <property type="entry name" value="Winged helix' DNA-binding domain"/>
    <property type="match status" value="1"/>
</dbReference>
<protein>
    <submittedName>
        <fullName evidence="7">LysR family transcriptional regulator</fullName>
    </submittedName>
</protein>
<dbReference type="GO" id="GO:0003700">
    <property type="term" value="F:DNA-binding transcription factor activity"/>
    <property type="evidence" value="ECO:0007669"/>
    <property type="project" value="InterPro"/>
</dbReference>
<dbReference type="EMBL" id="CP030918">
    <property type="protein sequence ID" value="AXC48810.1"/>
    <property type="molecule type" value="Genomic_DNA"/>
</dbReference>
<dbReference type="GO" id="GO:2000142">
    <property type="term" value="P:regulation of DNA-templated transcription initiation"/>
    <property type="evidence" value="ECO:0007669"/>
    <property type="project" value="TreeGrafter"/>
</dbReference>
<dbReference type="Gene3D" id="3.40.190.290">
    <property type="match status" value="1"/>
</dbReference>
<keyword evidence="3" id="KW-0238">DNA-binding</keyword>
<dbReference type="PANTHER" id="PTHR30293:SF0">
    <property type="entry name" value="NITROGEN ASSIMILATION REGULATORY PROTEIN NAC"/>
    <property type="match status" value="1"/>
</dbReference>
<name>A0A344PHF5_9RHOB</name>
<dbReference type="GO" id="GO:0003677">
    <property type="term" value="F:DNA binding"/>
    <property type="evidence" value="ECO:0007669"/>
    <property type="project" value="UniProtKB-KW"/>
</dbReference>
<dbReference type="PANTHER" id="PTHR30293">
    <property type="entry name" value="TRANSCRIPTIONAL REGULATORY PROTEIN NAC-RELATED"/>
    <property type="match status" value="1"/>
</dbReference>
<dbReference type="Gene3D" id="1.10.10.10">
    <property type="entry name" value="Winged helix-like DNA-binding domain superfamily/Winged helix DNA-binding domain"/>
    <property type="match status" value="1"/>
</dbReference>
<proteinExistence type="inferred from homology"/>
<dbReference type="AlphaFoldDB" id="A0A344PHF5"/>
<dbReference type="CDD" id="cd08433">
    <property type="entry name" value="PBP2_Nac"/>
    <property type="match status" value="1"/>
</dbReference>
<dbReference type="Proteomes" id="UP000252023">
    <property type="component" value="Chromosome"/>
</dbReference>
<feature type="domain" description="HTH lysR-type" evidence="6">
    <location>
        <begin position="2"/>
        <end position="59"/>
    </location>
</feature>
<dbReference type="InterPro" id="IPR036388">
    <property type="entry name" value="WH-like_DNA-bd_sf"/>
</dbReference>
<organism evidence="7 8">
    <name type="scientific">Paracoccus suum</name>
    <dbReference type="NCBI Taxonomy" id="2259340"/>
    <lineage>
        <taxon>Bacteria</taxon>
        <taxon>Pseudomonadati</taxon>
        <taxon>Pseudomonadota</taxon>
        <taxon>Alphaproteobacteria</taxon>
        <taxon>Rhodobacterales</taxon>
        <taxon>Paracoccaceae</taxon>
        <taxon>Paracoccus</taxon>
    </lineage>
</organism>
<dbReference type="FunFam" id="1.10.10.10:FF:000001">
    <property type="entry name" value="LysR family transcriptional regulator"/>
    <property type="match status" value="1"/>
</dbReference>
<reference evidence="8" key="1">
    <citation type="submission" date="2018-07" db="EMBL/GenBank/DDBJ databases">
        <title>Genome sequencing of Paracoccus sp. SC2-6.</title>
        <authorList>
            <person name="Heo J."/>
            <person name="Kim S.-J."/>
            <person name="Kwon S.-W."/>
        </authorList>
    </citation>
    <scope>NUCLEOTIDE SEQUENCE [LARGE SCALE GENOMIC DNA]</scope>
    <source>
        <strain evidence="8">SC2-6</strain>
    </source>
</reference>
<evidence type="ECO:0000313" key="8">
    <source>
        <dbReference type="Proteomes" id="UP000252023"/>
    </source>
</evidence>
<dbReference type="OrthoDB" id="8479357at2"/>
<dbReference type="RefSeq" id="WP_114075129.1">
    <property type="nucleotide sequence ID" value="NZ_CP030918.1"/>
</dbReference>
<comment type="similarity">
    <text evidence="1">Belongs to the LysR transcriptional regulatory family.</text>
</comment>
<dbReference type="InterPro" id="IPR005119">
    <property type="entry name" value="LysR_subst-bd"/>
</dbReference>
<keyword evidence="2" id="KW-0805">Transcription regulation</keyword>
<dbReference type="Pfam" id="PF03466">
    <property type="entry name" value="LysR_substrate"/>
    <property type="match status" value="1"/>
</dbReference>
<evidence type="ECO:0000313" key="7">
    <source>
        <dbReference type="EMBL" id="AXC48810.1"/>
    </source>
</evidence>
<sequence length="319" mass="34607">MMDLRQLRYFIAIAEQGSFSRAAVVLHVAQPALSLHVRNMEAALGTALLVRTPRGVELTEAGTILLRHARIIMDQITVAAEEVRGRHSDPAGDVRLGLPGTIGQILAVPLITAANQRYPRIKLRIAEAMSGFILEWMREGRIDLAVLYGQAAEHGIRTEQLLDEQLQFFGPAEGLRSEVLPPPHSPLAFAEIARLPLILPGIGHGLRDLLGRHAQVHQVELNTVIDVESYSNIKALVAEGLGYSILPEHAIAAEVAEARLRSWPVAAPGITRGIYLAHSASRPMTSAVSTVLALARETLHDLARTGRWIGATEPADAAR</sequence>
<dbReference type="PROSITE" id="PS50931">
    <property type="entry name" value="HTH_LYSR"/>
    <property type="match status" value="1"/>
</dbReference>
<keyword evidence="5" id="KW-0804">Transcription</keyword>
<evidence type="ECO:0000256" key="1">
    <source>
        <dbReference type="ARBA" id="ARBA00009437"/>
    </source>
</evidence>
<dbReference type="InterPro" id="IPR036390">
    <property type="entry name" value="WH_DNA-bd_sf"/>
</dbReference>
<evidence type="ECO:0000256" key="3">
    <source>
        <dbReference type="ARBA" id="ARBA00023125"/>
    </source>
</evidence>
<keyword evidence="8" id="KW-1185">Reference proteome</keyword>
<accession>A0A344PHF5</accession>
<dbReference type="KEGG" id="pars:DRW48_03095"/>
<dbReference type="Pfam" id="PF00126">
    <property type="entry name" value="HTH_1"/>
    <property type="match status" value="1"/>
</dbReference>
<dbReference type="InterPro" id="IPR000847">
    <property type="entry name" value="LysR_HTH_N"/>
</dbReference>
<evidence type="ECO:0000259" key="6">
    <source>
        <dbReference type="PROSITE" id="PS50931"/>
    </source>
</evidence>
<keyword evidence="4" id="KW-0010">Activator</keyword>
<evidence type="ECO:0000256" key="2">
    <source>
        <dbReference type="ARBA" id="ARBA00023015"/>
    </source>
</evidence>
<evidence type="ECO:0000256" key="4">
    <source>
        <dbReference type="ARBA" id="ARBA00023159"/>
    </source>
</evidence>
<dbReference type="PRINTS" id="PR00039">
    <property type="entry name" value="HTHLYSR"/>
</dbReference>
<gene>
    <name evidence="7" type="ORF">DRW48_03095</name>
</gene>